<evidence type="ECO:0000259" key="3">
    <source>
        <dbReference type="PROSITE" id="PS50142"/>
    </source>
</evidence>
<dbReference type="GO" id="GO:0006364">
    <property type="term" value="P:rRNA processing"/>
    <property type="evidence" value="ECO:0007669"/>
    <property type="project" value="TreeGrafter"/>
</dbReference>
<keyword evidence="5" id="KW-1185">Reference proteome</keyword>
<dbReference type="GO" id="GO:0005654">
    <property type="term" value="C:nucleoplasm"/>
    <property type="evidence" value="ECO:0007669"/>
    <property type="project" value="TreeGrafter"/>
</dbReference>
<dbReference type="PANTHER" id="PTHR11207">
    <property type="entry name" value="RIBONUCLEASE III"/>
    <property type="match status" value="1"/>
</dbReference>
<feature type="region of interest" description="Disordered" evidence="2">
    <location>
        <begin position="1"/>
        <end position="86"/>
    </location>
</feature>
<feature type="compositionally biased region" description="Basic and acidic residues" evidence="2">
    <location>
        <begin position="40"/>
        <end position="56"/>
    </location>
</feature>
<feature type="domain" description="RNase III" evidence="3">
    <location>
        <begin position="90"/>
        <end position="212"/>
    </location>
</feature>
<dbReference type="Gene3D" id="3.30.160.20">
    <property type="match status" value="1"/>
</dbReference>
<dbReference type="OrthoDB" id="2392202at2759"/>
<dbReference type="Proteomes" id="UP000799537">
    <property type="component" value="Unassembled WGS sequence"/>
</dbReference>
<dbReference type="PROSITE" id="PS50142">
    <property type="entry name" value="RNASE_3_2"/>
    <property type="match status" value="1"/>
</dbReference>
<gene>
    <name evidence="4" type="ORF">M409DRAFT_16632</name>
</gene>
<evidence type="ECO:0000313" key="4">
    <source>
        <dbReference type="EMBL" id="KAF2172670.1"/>
    </source>
</evidence>
<dbReference type="GO" id="GO:0034475">
    <property type="term" value="P:U4 snRNA 3'-end processing"/>
    <property type="evidence" value="ECO:0007669"/>
    <property type="project" value="TreeGrafter"/>
</dbReference>
<organism evidence="4 5">
    <name type="scientific">Zasmidium cellare ATCC 36951</name>
    <dbReference type="NCBI Taxonomy" id="1080233"/>
    <lineage>
        <taxon>Eukaryota</taxon>
        <taxon>Fungi</taxon>
        <taxon>Dikarya</taxon>
        <taxon>Ascomycota</taxon>
        <taxon>Pezizomycotina</taxon>
        <taxon>Dothideomycetes</taxon>
        <taxon>Dothideomycetidae</taxon>
        <taxon>Mycosphaerellales</taxon>
        <taxon>Mycosphaerellaceae</taxon>
        <taxon>Zasmidium</taxon>
    </lineage>
</organism>
<keyword evidence="1" id="KW-0694">RNA-binding</keyword>
<evidence type="ECO:0000313" key="5">
    <source>
        <dbReference type="Proteomes" id="UP000799537"/>
    </source>
</evidence>
<dbReference type="GeneID" id="54556966"/>
<dbReference type="GO" id="GO:0004525">
    <property type="term" value="F:ribonuclease III activity"/>
    <property type="evidence" value="ECO:0007669"/>
    <property type="project" value="InterPro"/>
</dbReference>
<feature type="compositionally biased region" description="Polar residues" evidence="2">
    <location>
        <begin position="65"/>
        <end position="74"/>
    </location>
</feature>
<feature type="compositionally biased region" description="Basic and acidic residues" evidence="2">
    <location>
        <begin position="1"/>
        <end position="17"/>
    </location>
</feature>
<feature type="region of interest" description="Disordered" evidence="2">
    <location>
        <begin position="352"/>
        <end position="383"/>
    </location>
</feature>
<dbReference type="GO" id="GO:0003723">
    <property type="term" value="F:RNA binding"/>
    <property type="evidence" value="ECO:0007669"/>
    <property type="project" value="UniProtKB-KW"/>
</dbReference>
<name>A0A6A6D2S8_ZASCE</name>
<sequence length="383" mass="43944">MPDNKRPYAHDGQDYGHRPSKRQHHDDRKPYHNSNCNDRNVYDDRRPYHRDGYSDRGKHRKKQNDSPTASTASKMRSLADLPPLPSVTEEYREAPFTHRSVTSESRSVTGPKALSYERLEFLGDAYIELFASRLIFSRLIHLPSGQMSQLRELFVRNDTLAEYSRAYGFDKRIRVADLNHMQADSRKSNKGFNKVLGDVFEAYVSAVVLSHGEEGFSVAEQWLYALWKPKLREAIQQDKNYDREIALPDDGNGDPRTRYDPEAKATLQRRIIGGADKKLFYEPYKDSIELKGDKLGQNRHFIALYLTGYGYEKKLLGRGEGKNKVEAGNWAAIEAMYGDSKHIVNECENISKTEKERRLAEKKAAEQEANDVGKEDGHVVKVE</sequence>
<dbReference type="GO" id="GO:0006369">
    <property type="term" value="P:termination of RNA polymerase II transcription"/>
    <property type="evidence" value="ECO:0007669"/>
    <property type="project" value="TreeGrafter"/>
</dbReference>
<dbReference type="CDD" id="cd00593">
    <property type="entry name" value="RIBOc"/>
    <property type="match status" value="1"/>
</dbReference>
<dbReference type="RefSeq" id="XP_033673559.1">
    <property type="nucleotide sequence ID" value="XM_033803694.1"/>
</dbReference>
<dbReference type="Gene3D" id="1.10.1520.10">
    <property type="entry name" value="Ribonuclease III domain"/>
    <property type="match status" value="1"/>
</dbReference>
<dbReference type="InterPro" id="IPR036389">
    <property type="entry name" value="RNase_III_sf"/>
</dbReference>
<dbReference type="PROSITE" id="PS00517">
    <property type="entry name" value="RNASE_3_1"/>
    <property type="match status" value="1"/>
</dbReference>
<dbReference type="AlphaFoldDB" id="A0A6A6D2S8"/>
<accession>A0A6A6D2S8</accession>
<dbReference type="PANTHER" id="PTHR11207:SF0">
    <property type="entry name" value="RIBONUCLEASE 3"/>
    <property type="match status" value="1"/>
</dbReference>
<evidence type="ECO:0000256" key="1">
    <source>
        <dbReference type="ARBA" id="ARBA00022884"/>
    </source>
</evidence>
<dbReference type="Pfam" id="PF00636">
    <property type="entry name" value="Ribonuclease_3"/>
    <property type="match status" value="1"/>
</dbReference>
<dbReference type="SMART" id="SM00535">
    <property type="entry name" value="RIBOc"/>
    <property type="match status" value="1"/>
</dbReference>
<evidence type="ECO:0000256" key="2">
    <source>
        <dbReference type="SAM" id="MobiDB-lite"/>
    </source>
</evidence>
<dbReference type="SUPFAM" id="SSF69065">
    <property type="entry name" value="RNase III domain-like"/>
    <property type="match status" value="1"/>
</dbReference>
<dbReference type="EMBL" id="ML993580">
    <property type="protein sequence ID" value="KAF2172670.1"/>
    <property type="molecule type" value="Genomic_DNA"/>
</dbReference>
<reference evidence="4" key="1">
    <citation type="journal article" date="2020" name="Stud. Mycol.">
        <title>101 Dothideomycetes genomes: a test case for predicting lifestyles and emergence of pathogens.</title>
        <authorList>
            <person name="Haridas S."/>
            <person name="Albert R."/>
            <person name="Binder M."/>
            <person name="Bloem J."/>
            <person name="Labutti K."/>
            <person name="Salamov A."/>
            <person name="Andreopoulos B."/>
            <person name="Baker S."/>
            <person name="Barry K."/>
            <person name="Bills G."/>
            <person name="Bluhm B."/>
            <person name="Cannon C."/>
            <person name="Castanera R."/>
            <person name="Culley D."/>
            <person name="Daum C."/>
            <person name="Ezra D."/>
            <person name="Gonzalez J."/>
            <person name="Henrissat B."/>
            <person name="Kuo A."/>
            <person name="Liang C."/>
            <person name="Lipzen A."/>
            <person name="Lutzoni F."/>
            <person name="Magnuson J."/>
            <person name="Mondo S."/>
            <person name="Nolan M."/>
            <person name="Ohm R."/>
            <person name="Pangilinan J."/>
            <person name="Park H.-J."/>
            <person name="Ramirez L."/>
            <person name="Alfaro M."/>
            <person name="Sun H."/>
            <person name="Tritt A."/>
            <person name="Yoshinaga Y."/>
            <person name="Zwiers L.-H."/>
            <person name="Turgeon B."/>
            <person name="Goodwin S."/>
            <person name="Spatafora J."/>
            <person name="Crous P."/>
            <person name="Grigoriev I."/>
        </authorList>
    </citation>
    <scope>NUCLEOTIDE SEQUENCE</scope>
    <source>
        <strain evidence="4">ATCC 36951</strain>
    </source>
</reference>
<proteinExistence type="predicted"/>
<dbReference type="InterPro" id="IPR000999">
    <property type="entry name" value="RNase_III_dom"/>
</dbReference>
<protein>
    <recommendedName>
        <fullName evidence="3">RNase III domain-containing protein</fullName>
    </recommendedName>
</protein>